<dbReference type="AlphaFoldDB" id="A0A401NYM2"/>
<protein>
    <recommendedName>
        <fullName evidence="8">Peptidase M12A domain-containing protein</fullName>
    </recommendedName>
</protein>
<evidence type="ECO:0000256" key="1">
    <source>
        <dbReference type="PROSITE-ProRule" id="PRU01211"/>
    </source>
</evidence>
<feature type="domain" description="MATH" evidence="4">
    <location>
        <begin position="286"/>
        <end position="451"/>
    </location>
</feature>
<dbReference type="OrthoDB" id="291007at2759"/>
<evidence type="ECO:0008006" key="8">
    <source>
        <dbReference type="Google" id="ProtNLM"/>
    </source>
</evidence>
<dbReference type="Gene3D" id="2.60.120.200">
    <property type="match status" value="1"/>
</dbReference>
<dbReference type="Pfam" id="PF00629">
    <property type="entry name" value="MAM"/>
    <property type="match status" value="1"/>
</dbReference>
<dbReference type="SMART" id="SM00235">
    <property type="entry name" value="ZnMc"/>
    <property type="match status" value="1"/>
</dbReference>
<keyword evidence="7" id="KW-1185">Reference proteome</keyword>
<comment type="caution">
    <text evidence="1">Lacks conserved residue(s) required for the propagation of feature annotation.</text>
</comment>
<dbReference type="PRINTS" id="PR00020">
    <property type="entry name" value="MAMDOMAIN"/>
</dbReference>
<dbReference type="STRING" id="75743.A0A401NYM2"/>
<dbReference type="SUPFAM" id="SSF49599">
    <property type="entry name" value="TRAF domain-like"/>
    <property type="match status" value="1"/>
</dbReference>
<dbReference type="GO" id="GO:0004222">
    <property type="term" value="F:metalloendopeptidase activity"/>
    <property type="evidence" value="ECO:0007669"/>
    <property type="project" value="InterPro"/>
</dbReference>
<gene>
    <name evidence="6" type="ORF">scyTo_0013528</name>
</gene>
<feature type="domain" description="Peptidase M12A" evidence="5">
    <location>
        <begin position="51"/>
        <end position="112"/>
    </location>
</feature>
<evidence type="ECO:0000256" key="2">
    <source>
        <dbReference type="SAM" id="MobiDB-lite"/>
    </source>
</evidence>
<dbReference type="SUPFAM" id="SSF49899">
    <property type="entry name" value="Concanavalin A-like lectins/glucanases"/>
    <property type="match status" value="1"/>
</dbReference>
<dbReference type="GO" id="GO:0006508">
    <property type="term" value="P:proteolysis"/>
    <property type="evidence" value="ECO:0007669"/>
    <property type="project" value="InterPro"/>
</dbReference>
<dbReference type="InterPro" id="IPR002083">
    <property type="entry name" value="MATH/TRAF_dom"/>
</dbReference>
<evidence type="ECO:0000259" key="5">
    <source>
        <dbReference type="PROSITE" id="PS51864"/>
    </source>
</evidence>
<dbReference type="PROSITE" id="PS51864">
    <property type="entry name" value="ASTACIN"/>
    <property type="match status" value="1"/>
</dbReference>
<dbReference type="FunFam" id="2.60.210.10:FF:000009">
    <property type="entry name" value="Meprin A subunit"/>
    <property type="match status" value="1"/>
</dbReference>
<dbReference type="InterPro" id="IPR001506">
    <property type="entry name" value="Peptidase_M12A"/>
</dbReference>
<dbReference type="PANTHER" id="PTHR10127:SF814">
    <property type="entry name" value="MEPRIN A SUBUNIT BETA"/>
    <property type="match status" value="1"/>
</dbReference>
<evidence type="ECO:0000313" key="7">
    <source>
        <dbReference type="Proteomes" id="UP000288216"/>
    </source>
</evidence>
<feature type="region of interest" description="Disordered" evidence="2">
    <location>
        <begin position="458"/>
        <end position="480"/>
    </location>
</feature>
<comment type="caution">
    <text evidence="6">The sequence shown here is derived from an EMBL/GenBank/DDBJ whole genome shotgun (WGS) entry which is preliminary data.</text>
</comment>
<sequence>MGIISSTNKKKILPQVDVDNGLDQDIFEINEELGLNLFEGDMKMDKSIDRSSLTDDKYRWPQTIPYYLEENLNINAKGMILKAFEQYRLKSCIDFKPWTGEANYISVFKGSGQDASSLSFLDRCSFELESICGMIQGPGNRAVWERVTQAATGPDQDNTNMGNCAGIGYFMYFSTSTGPVGKKALLESRIYSPKRGFQCLQFYSFNSGSVSDELNIWVRVYNEANPNGTLTKVREIKGAGLNYWQLHHVRLTVSDKFRVVFEGGKGAGSSAGGISIDDMNLSEMQCPTHVWHIRNFTHLLNTSPSGPDGRVYSPRYYSSDGYAFQIAVYVNGTCSRPRYLAVYFHLVSGKNDDNLQWPCPWRQGTMMLMDQHPDIRRRMSHQTSVTTDPNEGNQTFSFWDRPDKIGELVTESEGTTYYRGPGKGTNIFLSHERLIGREYIKGDDVYFLLTMEDVSNLVGPQPTPSTPPPSAKPTTNETASLATEPATDIPGLCIGFKCENDGVCIVDGEEPVCR</sequence>
<accession>A0A401NYM2</accession>
<dbReference type="InterPro" id="IPR008974">
    <property type="entry name" value="TRAF-like"/>
</dbReference>
<dbReference type="PROSITE" id="PS50060">
    <property type="entry name" value="MAM_2"/>
    <property type="match status" value="1"/>
</dbReference>
<dbReference type="OMA" id="CEYSSIP"/>
<dbReference type="InterPro" id="IPR000998">
    <property type="entry name" value="MAM_dom"/>
</dbReference>
<dbReference type="Proteomes" id="UP000288216">
    <property type="component" value="Unassembled WGS sequence"/>
</dbReference>
<feature type="domain" description="MAM" evidence="3">
    <location>
        <begin position="122"/>
        <end position="288"/>
    </location>
</feature>
<name>A0A401NYM2_SCYTO</name>
<evidence type="ECO:0000259" key="4">
    <source>
        <dbReference type="PROSITE" id="PS50144"/>
    </source>
</evidence>
<dbReference type="Pfam" id="PF22486">
    <property type="entry name" value="MATH_2"/>
    <property type="match status" value="1"/>
</dbReference>
<proteinExistence type="predicted"/>
<dbReference type="SMART" id="SM00137">
    <property type="entry name" value="MAM"/>
    <property type="match status" value="1"/>
</dbReference>
<dbReference type="PROSITE" id="PS50144">
    <property type="entry name" value="MATH"/>
    <property type="match status" value="1"/>
</dbReference>
<dbReference type="CDD" id="cd06263">
    <property type="entry name" value="MAM"/>
    <property type="match status" value="1"/>
</dbReference>
<dbReference type="GO" id="GO:0016020">
    <property type="term" value="C:membrane"/>
    <property type="evidence" value="ECO:0007669"/>
    <property type="project" value="InterPro"/>
</dbReference>
<dbReference type="GO" id="GO:0008270">
    <property type="term" value="F:zinc ion binding"/>
    <property type="evidence" value="ECO:0007669"/>
    <property type="project" value="InterPro"/>
</dbReference>
<evidence type="ECO:0000259" key="3">
    <source>
        <dbReference type="PROSITE" id="PS50060"/>
    </source>
</evidence>
<dbReference type="PANTHER" id="PTHR10127">
    <property type="entry name" value="DISCOIDIN, CUB, EGF, LAMININ , AND ZINC METALLOPROTEASE DOMAIN CONTAINING"/>
    <property type="match status" value="1"/>
</dbReference>
<dbReference type="SMART" id="SM00061">
    <property type="entry name" value="MATH"/>
    <property type="match status" value="1"/>
</dbReference>
<dbReference type="Gene3D" id="2.60.210.10">
    <property type="entry name" value="Apoptosis, Tumor Necrosis Factor Receptor Associated Protein 2, Chain A"/>
    <property type="match status" value="1"/>
</dbReference>
<dbReference type="SUPFAM" id="SSF55486">
    <property type="entry name" value="Metalloproteases ('zincins'), catalytic domain"/>
    <property type="match status" value="1"/>
</dbReference>
<dbReference type="EMBL" id="BFAA01006944">
    <property type="protein sequence ID" value="GCB66002.1"/>
    <property type="molecule type" value="Genomic_DNA"/>
</dbReference>
<dbReference type="FunFam" id="2.60.120.200:FF:000037">
    <property type="entry name" value="Meprin A subunit"/>
    <property type="match status" value="1"/>
</dbReference>
<dbReference type="InterPro" id="IPR013320">
    <property type="entry name" value="ConA-like_dom_sf"/>
</dbReference>
<evidence type="ECO:0000313" key="6">
    <source>
        <dbReference type="EMBL" id="GCB66002.1"/>
    </source>
</evidence>
<feature type="compositionally biased region" description="Pro residues" evidence="2">
    <location>
        <begin position="461"/>
        <end position="471"/>
    </location>
</feature>
<reference evidence="6 7" key="1">
    <citation type="journal article" date="2018" name="Nat. Ecol. Evol.">
        <title>Shark genomes provide insights into elasmobranch evolution and the origin of vertebrates.</title>
        <authorList>
            <person name="Hara Y"/>
            <person name="Yamaguchi K"/>
            <person name="Onimaru K"/>
            <person name="Kadota M"/>
            <person name="Koyanagi M"/>
            <person name="Keeley SD"/>
            <person name="Tatsumi K"/>
            <person name="Tanaka K"/>
            <person name="Motone F"/>
            <person name="Kageyama Y"/>
            <person name="Nozu R"/>
            <person name="Adachi N"/>
            <person name="Nishimura O"/>
            <person name="Nakagawa R"/>
            <person name="Tanegashima C"/>
            <person name="Kiyatake I"/>
            <person name="Matsumoto R"/>
            <person name="Murakumo K"/>
            <person name="Nishida K"/>
            <person name="Terakita A"/>
            <person name="Kuratani S"/>
            <person name="Sato K"/>
            <person name="Hyodo S Kuraku.S."/>
        </authorList>
    </citation>
    <scope>NUCLEOTIDE SEQUENCE [LARGE SCALE GENOMIC DNA]</scope>
</reference>
<organism evidence="6 7">
    <name type="scientific">Scyliorhinus torazame</name>
    <name type="common">Cloudy catshark</name>
    <name type="synonym">Catulus torazame</name>
    <dbReference type="NCBI Taxonomy" id="75743"/>
    <lineage>
        <taxon>Eukaryota</taxon>
        <taxon>Metazoa</taxon>
        <taxon>Chordata</taxon>
        <taxon>Craniata</taxon>
        <taxon>Vertebrata</taxon>
        <taxon>Chondrichthyes</taxon>
        <taxon>Elasmobranchii</taxon>
        <taxon>Galeomorphii</taxon>
        <taxon>Galeoidea</taxon>
        <taxon>Carcharhiniformes</taxon>
        <taxon>Scyliorhinidae</taxon>
        <taxon>Scyliorhinus</taxon>
    </lineage>
</organism>
<dbReference type="Pfam" id="PF01400">
    <property type="entry name" value="Astacin"/>
    <property type="match status" value="1"/>
</dbReference>
<dbReference type="InterPro" id="IPR006026">
    <property type="entry name" value="Peptidase_Metallo"/>
</dbReference>